<dbReference type="PANTHER" id="PTHR36919">
    <property type="entry name" value="BLR1215 PROTEIN"/>
    <property type="match status" value="1"/>
</dbReference>
<feature type="domain" description="DUF2147" evidence="3">
    <location>
        <begin position="29"/>
        <end position="140"/>
    </location>
</feature>
<feature type="region of interest" description="Disordered" evidence="1">
    <location>
        <begin position="90"/>
        <end position="112"/>
    </location>
</feature>
<sequence length="142" mass="15474">MISGYLSLLAGLLMAAPAADADNMPDITGVWATGSEGGKVEIYRCDEALCGRLVDADALRDNPDQRDVRNSDRSLRDRPLDGLVVLQDFSGGPREWEGGPVYDPQSGDGARNGELRLREDGSLEVKGCVAFFCRTRVWTRVD</sequence>
<accession>A0A9W6MND8</accession>
<protein>
    <recommendedName>
        <fullName evidence="3">DUF2147 domain-containing protein</fullName>
    </recommendedName>
</protein>
<evidence type="ECO:0000313" key="4">
    <source>
        <dbReference type="EMBL" id="GLK52495.1"/>
    </source>
</evidence>
<keyword evidence="2" id="KW-0732">Signal</keyword>
<name>A0A9W6MND8_9PROT</name>
<feature type="signal peptide" evidence="2">
    <location>
        <begin position="1"/>
        <end position="21"/>
    </location>
</feature>
<dbReference type="Proteomes" id="UP001143486">
    <property type="component" value="Unassembled WGS sequence"/>
</dbReference>
<feature type="chain" id="PRO_5040899858" description="DUF2147 domain-containing protein" evidence="2">
    <location>
        <begin position="22"/>
        <end position="142"/>
    </location>
</feature>
<dbReference type="Gene3D" id="2.40.128.520">
    <property type="match status" value="1"/>
</dbReference>
<dbReference type="EMBL" id="BSFE01000005">
    <property type="protein sequence ID" value="GLK52495.1"/>
    <property type="molecule type" value="Genomic_DNA"/>
</dbReference>
<reference evidence="4" key="2">
    <citation type="submission" date="2023-01" db="EMBL/GenBank/DDBJ databases">
        <authorList>
            <person name="Sun Q."/>
            <person name="Evtushenko L."/>
        </authorList>
    </citation>
    <scope>NUCLEOTIDE SEQUENCE</scope>
    <source>
        <strain evidence="4">VKM B-1513</strain>
    </source>
</reference>
<dbReference type="Pfam" id="PF09917">
    <property type="entry name" value="DUF2147"/>
    <property type="match status" value="1"/>
</dbReference>
<dbReference type="InterPro" id="IPR019223">
    <property type="entry name" value="DUF2147"/>
</dbReference>
<gene>
    <name evidence="4" type="ORF">GCM10017621_20030</name>
</gene>
<evidence type="ECO:0000256" key="2">
    <source>
        <dbReference type="SAM" id="SignalP"/>
    </source>
</evidence>
<keyword evidence="5" id="KW-1185">Reference proteome</keyword>
<dbReference type="RefSeq" id="WP_271186862.1">
    <property type="nucleotide sequence ID" value="NZ_BSFE01000005.1"/>
</dbReference>
<evidence type="ECO:0000313" key="5">
    <source>
        <dbReference type="Proteomes" id="UP001143486"/>
    </source>
</evidence>
<evidence type="ECO:0000256" key="1">
    <source>
        <dbReference type="SAM" id="MobiDB-lite"/>
    </source>
</evidence>
<proteinExistence type="predicted"/>
<reference evidence="4" key="1">
    <citation type="journal article" date="2014" name="Int. J. Syst. Evol. Microbiol.">
        <title>Complete genome sequence of Corynebacterium casei LMG S-19264T (=DSM 44701T), isolated from a smear-ripened cheese.</title>
        <authorList>
            <consortium name="US DOE Joint Genome Institute (JGI-PGF)"/>
            <person name="Walter F."/>
            <person name="Albersmeier A."/>
            <person name="Kalinowski J."/>
            <person name="Ruckert C."/>
        </authorList>
    </citation>
    <scope>NUCLEOTIDE SEQUENCE</scope>
    <source>
        <strain evidence="4">VKM B-1513</strain>
    </source>
</reference>
<comment type="caution">
    <text evidence="4">The sequence shown here is derived from an EMBL/GenBank/DDBJ whole genome shotgun (WGS) entry which is preliminary data.</text>
</comment>
<dbReference type="AlphaFoldDB" id="A0A9W6MND8"/>
<dbReference type="PANTHER" id="PTHR36919:SF2">
    <property type="entry name" value="BLL6627 PROTEIN"/>
    <property type="match status" value="1"/>
</dbReference>
<organism evidence="4 5">
    <name type="scientific">Maricaulis virginensis</name>
    <dbReference type="NCBI Taxonomy" id="144022"/>
    <lineage>
        <taxon>Bacteria</taxon>
        <taxon>Pseudomonadati</taxon>
        <taxon>Pseudomonadota</taxon>
        <taxon>Alphaproteobacteria</taxon>
        <taxon>Maricaulales</taxon>
        <taxon>Maricaulaceae</taxon>
        <taxon>Maricaulis</taxon>
    </lineage>
</organism>
<evidence type="ECO:0000259" key="3">
    <source>
        <dbReference type="Pfam" id="PF09917"/>
    </source>
</evidence>